<sequence>MLSQVSDIANWHLYIGLEPGNETCAQLCRDIAFMPCTILYNSQSLGVRGNPYGVLQYTFNHGSEINIYLEDDIIVSPDICHLALWYKQLVREDKLFDVRIFFMSLFVTSKGTEAVNEFTASELFSPWGLIINRYQWVNLVEPCWWNDNHNYPCEQDWTLSLSHRMNKNSNLTVLAPLLSRSLNIGREDGEHSHPERHDLLMKGLVMNLEPGPFDYKINPKAKIPWRCMNYDIMTAVDTTRDGKIFETERMTTQSIKTDGQSLV</sequence>
<evidence type="ECO:0000313" key="1">
    <source>
        <dbReference type="EMBL" id="RWY48512.1"/>
    </source>
</evidence>
<dbReference type="Proteomes" id="UP000286701">
    <property type="component" value="Unassembled WGS sequence"/>
</dbReference>
<gene>
    <name evidence="1" type="ORF">EPL05_19345</name>
</gene>
<organism evidence="1 2">
    <name type="scientific">Mucilaginibacter gilvus</name>
    <dbReference type="NCBI Taxonomy" id="2305909"/>
    <lineage>
        <taxon>Bacteria</taxon>
        <taxon>Pseudomonadati</taxon>
        <taxon>Bacteroidota</taxon>
        <taxon>Sphingobacteriia</taxon>
        <taxon>Sphingobacteriales</taxon>
        <taxon>Sphingobacteriaceae</taxon>
        <taxon>Mucilaginibacter</taxon>
    </lineage>
</organism>
<evidence type="ECO:0000313" key="2">
    <source>
        <dbReference type="Proteomes" id="UP000286701"/>
    </source>
</evidence>
<dbReference type="Gene3D" id="3.90.550.10">
    <property type="entry name" value="Spore Coat Polysaccharide Biosynthesis Protein SpsA, Chain A"/>
    <property type="match status" value="1"/>
</dbReference>
<dbReference type="EMBL" id="SBIW01000010">
    <property type="protein sequence ID" value="RWY48512.1"/>
    <property type="molecule type" value="Genomic_DNA"/>
</dbReference>
<dbReference type="InterPro" id="IPR029044">
    <property type="entry name" value="Nucleotide-diphossugar_trans"/>
</dbReference>
<dbReference type="OrthoDB" id="848759at2"/>
<evidence type="ECO:0008006" key="3">
    <source>
        <dbReference type="Google" id="ProtNLM"/>
    </source>
</evidence>
<name>A0A444MJH2_9SPHI</name>
<dbReference type="RefSeq" id="WP_128535647.1">
    <property type="nucleotide sequence ID" value="NZ_SBIW01000010.1"/>
</dbReference>
<dbReference type="AlphaFoldDB" id="A0A444MJH2"/>
<reference evidence="1 2" key="1">
    <citation type="submission" date="2019-01" db="EMBL/GenBank/DDBJ databases">
        <title>Mucilaginibacter antarcticum sp. nov., isolated from antarctic soil.</title>
        <authorList>
            <person name="Yan Y.-Q."/>
            <person name="Du Z.-J."/>
        </authorList>
    </citation>
    <scope>NUCLEOTIDE SEQUENCE [LARGE SCALE GENOMIC DNA]</scope>
    <source>
        <strain evidence="1 2">F01003</strain>
    </source>
</reference>
<proteinExistence type="predicted"/>
<comment type="caution">
    <text evidence="1">The sequence shown here is derived from an EMBL/GenBank/DDBJ whole genome shotgun (WGS) entry which is preliminary data.</text>
</comment>
<keyword evidence="2" id="KW-1185">Reference proteome</keyword>
<protein>
    <recommendedName>
        <fullName evidence="3">Glycosyltransferase family 2 protein</fullName>
    </recommendedName>
</protein>
<accession>A0A444MJH2</accession>